<evidence type="ECO:0000313" key="1">
    <source>
        <dbReference type="EMBL" id="QZE12948.1"/>
    </source>
</evidence>
<dbReference type="Proteomes" id="UP000826212">
    <property type="component" value="Chromosome"/>
</dbReference>
<dbReference type="EMBL" id="CP081303">
    <property type="protein sequence ID" value="QZE12948.1"/>
    <property type="molecule type" value="Genomic_DNA"/>
</dbReference>
<keyword evidence="1" id="KW-0540">Nuclease</keyword>
<keyword evidence="1" id="KW-0378">Hydrolase</keyword>
<sequence length="172" mass="20187">MNTFVALDFETATSKRDSACSLAIVTVVDGEIKETYHTFIRPPQNRYDSRNIHVHGITPEMTEFANDFRTAYHQIRKRLVGQVVVAHNESFDRSVLRNTMEYYNLPSEELQLDKQWFCTYKLWKKEGLTPTTLRDCCDHFEIPLNHHDAISDAEAAAKLFMIYQYYLKEIKE</sequence>
<protein>
    <submittedName>
        <fullName evidence="1">3'-5' exonuclease</fullName>
    </submittedName>
</protein>
<name>A0AC61NBT3_9BACT</name>
<evidence type="ECO:0000313" key="2">
    <source>
        <dbReference type="Proteomes" id="UP000826212"/>
    </source>
</evidence>
<proteinExistence type="predicted"/>
<reference evidence="1" key="1">
    <citation type="submission" date="2021-08" db="EMBL/GenBank/DDBJ databases">
        <title>Novel anaerobic bacterium isolated from sea squirt in East Sea, Republic of Korea.</title>
        <authorList>
            <person name="Nguyen T.H."/>
            <person name="Li Z."/>
            <person name="Lee Y.-J."/>
            <person name="Ko J."/>
            <person name="Kim S.-G."/>
        </authorList>
    </citation>
    <scope>NUCLEOTIDE SEQUENCE</scope>
    <source>
        <strain evidence="1">KCTC 25031</strain>
    </source>
</reference>
<accession>A0AC61NBT3</accession>
<organism evidence="1 2">
    <name type="scientific">Halosquirtibacter laminarini</name>
    <dbReference type="NCBI Taxonomy" id="3374600"/>
    <lineage>
        <taxon>Bacteria</taxon>
        <taxon>Pseudomonadati</taxon>
        <taxon>Bacteroidota</taxon>
        <taxon>Bacteroidia</taxon>
        <taxon>Marinilabiliales</taxon>
        <taxon>Prolixibacteraceae</taxon>
        <taxon>Halosquirtibacter</taxon>
    </lineage>
</organism>
<gene>
    <name evidence="1" type="ORF">K4L44_10140</name>
</gene>
<keyword evidence="1" id="KW-0269">Exonuclease</keyword>
<keyword evidence="2" id="KW-1185">Reference proteome</keyword>